<evidence type="ECO:0000313" key="1">
    <source>
        <dbReference type="EMBL" id="KAL0933412.1"/>
    </source>
</evidence>
<dbReference type="EMBL" id="VUJX02000008">
    <property type="protein sequence ID" value="KAL0933412.1"/>
    <property type="molecule type" value="Genomic_DNA"/>
</dbReference>
<organism evidence="1 2">
    <name type="scientific">Colletotrichum truncatum</name>
    <name type="common">Anthracnose fungus</name>
    <name type="synonym">Colletotrichum capsici</name>
    <dbReference type="NCBI Taxonomy" id="5467"/>
    <lineage>
        <taxon>Eukaryota</taxon>
        <taxon>Fungi</taxon>
        <taxon>Dikarya</taxon>
        <taxon>Ascomycota</taxon>
        <taxon>Pezizomycotina</taxon>
        <taxon>Sordariomycetes</taxon>
        <taxon>Hypocreomycetidae</taxon>
        <taxon>Glomerellales</taxon>
        <taxon>Glomerellaceae</taxon>
        <taxon>Colletotrichum</taxon>
        <taxon>Colletotrichum truncatum species complex</taxon>
    </lineage>
</organism>
<name>A0ACC3YNL8_COLTU</name>
<accession>A0ACC3YNL8</accession>
<dbReference type="Proteomes" id="UP000805649">
    <property type="component" value="Unassembled WGS sequence"/>
</dbReference>
<keyword evidence="2" id="KW-1185">Reference proteome</keyword>
<sequence length="362" mass="39434">MHTYFLGLSLVGYDSLWGRMVRSGVAGAIGSVKRTGIFPNGDALRTSFTGLAGVDQYLIPAVIFYNNILSNGSANDRMLLISLFTTMQTMSHCMLVLGWNRGKRPWWATWEHLFWGVYNQAWGAAAVYPLYCFSHAEGFLRDNETETDEQRPIGPSDPTEALALIPTAILGSITPAMLLYPAFNPGCDTGLRQGIIAFYRFTPLALALAHPFFSSVQKKAQGSYQWKSPPIKSESLVATSLVISGAVATVGHGWALLGSISSGIRGVFWPSKQLNLVSPMMIADGARDFLQWDIIVITAALVPFADQVLKSSGLVRRLRKRNKLFSILSDSFIGRMALLTLASGILSPGAVVAFSLAVRSYT</sequence>
<proteinExistence type="predicted"/>
<gene>
    <name evidence="1" type="ORF">CTRU02_212375</name>
</gene>
<reference evidence="1 2" key="1">
    <citation type="journal article" date="2020" name="Phytopathology">
        <title>Genome Sequence Resources of Colletotrichum truncatum, C. plurivorum, C. musicola, and C. sojae: Four Species Pathogenic to Soybean (Glycine max).</title>
        <authorList>
            <person name="Rogerio F."/>
            <person name="Boufleur T.R."/>
            <person name="Ciampi-Guillardi M."/>
            <person name="Sukno S.A."/>
            <person name="Thon M.R."/>
            <person name="Massola Junior N.S."/>
            <person name="Baroncelli R."/>
        </authorList>
    </citation>
    <scope>NUCLEOTIDE SEQUENCE [LARGE SCALE GENOMIC DNA]</scope>
    <source>
        <strain evidence="1 2">CMES1059</strain>
    </source>
</reference>
<comment type="caution">
    <text evidence="1">The sequence shown here is derived from an EMBL/GenBank/DDBJ whole genome shotgun (WGS) entry which is preliminary data.</text>
</comment>
<protein>
    <submittedName>
        <fullName evidence="1">Cytochrome b5</fullName>
    </submittedName>
</protein>
<evidence type="ECO:0000313" key="2">
    <source>
        <dbReference type="Proteomes" id="UP000805649"/>
    </source>
</evidence>